<protein>
    <submittedName>
        <fullName evidence="1">Uncharacterized protein</fullName>
    </submittedName>
</protein>
<proteinExistence type="predicted"/>
<name>A0A1H6UJP4_9GAMM</name>
<evidence type="ECO:0000313" key="2">
    <source>
        <dbReference type="Proteomes" id="UP000242999"/>
    </source>
</evidence>
<evidence type="ECO:0000313" key="1">
    <source>
        <dbReference type="EMBL" id="SEI88052.1"/>
    </source>
</evidence>
<organism evidence="1 2">
    <name type="scientific">Allopseudospirillum japonicum</name>
    <dbReference type="NCBI Taxonomy" id="64971"/>
    <lineage>
        <taxon>Bacteria</taxon>
        <taxon>Pseudomonadati</taxon>
        <taxon>Pseudomonadota</taxon>
        <taxon>Gammaproteobacteria</taxon>
        <taxon>Oceanospirillales</taxon>
        <taxon>Oceanospirillaceae</taxon>
        <taxon>Allopseudospirillum</taxon>
    </lineage>
</organism>
<gene>
    <name evidence="1" type="ORF">SAMN05421831_11515</name>
</gene>
<keyword evidence="2" id="KW-1185">Reference proteome</keyword>
<dbReference type="Proteomes" id="UP000242999">
    <property type="component" value="Unassembled WGS sequence"/>
</dbReference>
<dbReference type="AlphaFoldDB" id="A0A1H6UJP4"/>
<dbReference type="EMBL" id="FNYH01000015">
    <property type="protein sequence ID" value="SEI88052.1"/>
    <property type="molecule type" value="Genomic_DNA"/>
</dbReference>
<sequence length="56" mass="6586">MQSLVVHEPHRTELAAEKFRLFRCWVDTYFRSFDHARIIHEQQPMTASQSSADIPA</sequence>
<accession>A0A1H6UJP4</accession>
<reference evidence="2" key="1">
    <citation type="submission" date="2016-10" db="EMBL/GenBank/DDBJ databases">
        <authorList>
            <person name="Varghese N."/>
            <person name="Submissions S."/>
        </authorList>
    </citation>
    <scope>NUCLEOTIDE SEQUENCE [LARGE SCALE GENOMIC DNA]</scope>
    <source>
        <strain evidence="2">DSM 7165</strain>
    </source>
</reference>